<keyword evidence="2 7" id="KW-0689">Ribosomal protein</keyword>
<dbReference type="SUPFAM" id="SSF54211">
    <property type="entry name" value="Ribosomal protein S5 domain 2-like"/>
    <property type="match status" value="2"/>
</dbReference>
<dbReference type="Pfam" id="PF00380">
    <property type="entry name" value="Ribosomal_S9"/>
    <property type="match status" value="2"/>
</dbReference>
<name>A0ABS5BTC9_9BACT</name>
<feature type="compositionally biased region" description="Basic residues" evidence="6">
    <location>
        <begin position="192"/>
        <end position="211"/>
    </location>
</feature>
<comment type="caution">
    <text evidence="7">The sequence shown here is derived from an EMBL/GenBank/DDBJ whole genome shotgun (WGS) entry which is preliminary data.</text>
</comment>
<evidence type="ECO:0000313" key="8">
    <source>
        <dbReference type="Proteomes" id="UP000676565"/>
    </source>
</evidence>
<feature type="region of interest" description="Disordered" evidence="6">
    <location>
        <begin position="186"/>
        <end position="211"/>
    </location>
</feature>
<dbReference type="Proteomes" id="UP000676565">
    <property type="component" value="Unassembled WGS sequence"/>
</dbReference>
<gene>
    <name evidence="7" type="ORF">J8F10_15515</name>
</gene>
<evidence type="ECO:0000256" key="1">
    <source>
        <dbReference type="ARBA" id="ARBA00005251"/>
    </source>
</evidence>
<dbReference type="InterPro" id="IPR020568">
    <property type="entry name" value="Ribosomal_Su5_D2-typ_SF"/>
</dbReference>
<evidence type="ECO:0000256" key="3">
    <source>
        <dbReference type="ARBA" id="ARBA00023274"/>
    </source>
</evidence>
<dbReference type="Gene3D" id="3.30.230.10">
    <property type="match status" value="1"/>
</dbReference>
<evidence type="ECO:0000256" key="2">
    <source>
        <dbReference type="ARBA" id="ARBA00022980"/>
    </source>
</evidence>
<dbReference type="GO" id="GO:0005840">
    <property type="term" value="C:ribosome"/>
    <property type="evidence" value="ECO:0007669"/>
    <property type="project" value="UniProtKB-KW"/>
</dbReference>
<comment type="similarity">
    <text evidence="1">Belongs to the universal ribosomal protein uS9 family.</text>
</comment>
<protein>
    <recommendedName>
        <fullName evidence="4">Small ribosomal subunit protein uS9</fullName>
    </recommendedName>
    <alternativeName>
        <fullName evidence="5">30S ribosomal protein S9</fullName>
    </alternativeName>
</protein>
<dbReference type="InterPro" id="IPR014721">
    <property type="entry name" value="Ribsml_uS5_D2-typ_fold_subgr"/>
</dbReference>
<dbReference type="PANTHER" id="PTHR21569">
    <property type="entry name" value="RIBOSOMAL PROTEIN S9"/>
    <property type="match status" value="1"/>
</dbReference>
<reference evidence="7 8" key="1">
    <citation type="submission" date="2021-04" db="EMBL/GenBank/DDBJ databases">
        <authorList>
            <person name="Ivanova A."/>
        </authorList>
    </citation>
    <scope>NUCLEOTIDE SEQUENCE [LARGE SCALE GENOMIC DNA]</scope>
    <source>
        <strain evidence="7 8">G18</strain>
    </source>
</reference>
<evidence type="ECO:0000256" key="5">
    <source>
        <dbReference type="ARBA" id="ARBA00035523"/>
    </source>
</evidence>
<dbReference type="EMBL" id="JAGKQQ010000001">
    <property type="protein sequence ID" value="MBP3956682.1"/>
    <property type="molecule type" value="Genomic_DNA"/>
</dbReference>
<dbReference type="PANTHER" id="PTHR21569:SF1">
    <property type="entry name" value="SMALL RIBOSOMAL SUBUNIT PROTEIN US9M"/>
    <property type="match status" value="1"/>
</dbReference>
<organism evidence="7 8">
    <name type="scientific">Gemmata palustris</name>
    <dbReference type="NCBI Taxonomy" id="2822762"/>
    <lineage>
        <taxon>Bacteria</taxon>
        <taxon>Pseudomonadati</taxon>
        <taxon>Planctomycetota</taxon>
        <taxon>Planctomycetia</taxon>
        <taxon>Gemmatales</taxon>
        <taxon>Gemmataceae</taxon>
        <taxon>Gemmata</taxon>
    </lineage>
</organism>
<proteinExistence type="inferred from homology"/>
<evidence type="ECO:0000256" key="4">
    <source>
        <dbReference type="ARBA" id="ARBA00035259"/>
    </source>
</evidence>
<accession>A0ABS5BTC9</accession>
<evidence type="ECO:0000313" key="7">
    <source>
        <dbReference type="EMBL" id="MBP3956682.1"/>
    </source>
</evidence>
<evidence type="ECO:0000256" key="6">
    <source>
        <dbReference type="SAM" id="MobiDB-lite"/>
    </source>
</evidence>
<sequence>MAEKKPAKAAKVHRTYYIATGRRKTAVARVRVTEGKGQVLINGKPFDQYFNEDKDRAAVLGPLKITDQLSRVDVFVSAKGGGITGQAGAVSQGLARAMKTMFSPADEQKAKVFGTTTVIKTLRDEKKEQAKAKAIAPKPAAPVAAAPAEGAPLTPLIPTTTPAAPASPADVAGGMVKKLRDSGYLTRDARMKERKKYGLRGARRGTQFSKR</sequence>
<keyword evidence="8" id="KW-1185">Reference proteome</keyword>
<dbReference type="InterPro" id="IPR000754">
    <property type="entry name" value="Ribosomal_uS9"/>
</dbReference>
<keyword evidence="3" id="KW-0687">Ribonucleoprotein</keyword>